<dbReference type="Proteomes" id="UP000550609">
    <property type="component" value="Unassembled WGS sequence"/>
</dbReference>
<dbReference type="AlphaFoldDB" id="A0A7W3V118"/>
<feature type="transmembrane region" description="Helical" evidence="1">
    <location>
        <begin position="6"/>
        <end position="27"/>
    </location>
</feature>
<proteinExistence type="predicted"/>
<evidence type="ECO:0008006" key="4">
    <source>
        <dbReference type="Google" id="ProtNLM"/>
    </source>
</evidence>
<keyword evidence="1" id="KW-0812">Transmembrane</keyword>
<evidence type="ECO:0000313" key="2">
    <source>
        <dbReference type="EMBL" id="MBB1117456.1"/>
    </source>
</evidence>
<name>A0A7W3V118_9GAMM</name>
<accession>A0A7W3V118</accession>
<gene>
    <name evidence="2" type="ORF">H4O09_10390</name>
</gene>
<comment type="caution">
    <text evidence="2">The sequence shown here is derived from an EMBL/GenBank/DDBJ whole genome shotgun (WGS) entry which is preliminary data.</text>
</comment>
<evidence type="ECO:0000256" key="1">
    <source>
        <dbReference type="SAM" id="Phobius"/>
    </source>
</evidence>
<organism evidence="2 3">
    <name type="scientific">Stenotrophomonas koreensis</name>
    <dbReference type="NCBI Taxonomy" id="266128"/>
    <lineage>
        <taxon>Bacteria</taxon>
        <taxon>Pseudomonadati</taxon>
        <taxon>Pseudomonadota</taxon>
        <taxon>Gammaproteobacteria</taxon>
        <taxon>Lysobacterales</taxon>
        <taxon>Lysobacteraceae</taxon>
        <taxon>Stenotrophomonas</taxon>
    </lineage>
</organism>
<keyword evidence="1" id="KW-0472">Membrane</keyword>
<feature type="transmembrane region" description="Helical" evidence="1">
    <location>
        <begin position="75"/>
        <end position="93"/>
    </location>
</feature>
<dbReference type="RefSeq" id="WP_182622483.1">
    <property type="nucleotide sequence ID" value="NZ_JACIUV010000004.1"/>
</dbReference>
<feature type="transmembrane region" description="Helical" evidence="1">
    <location>
        <begin position="39"/>
        <end position="55"/>
    </location>
</feature>
<protein>
    <recommendedName>
        <fullName evidence="4">Transmembrane protein</fullName>
    </recommendedName>
</protein>
<reference evidence="2 3" key="1">
    <citation type="submission" date="2020-08" db="EMBL/GenBank/DDBJ databases">
        <title>Stenotrophomonas sp. W1S232.</title>
        <authorList>
            <person name="Deng Y."/>
        </authorList>
    </citation>
    <scope>NUCLEOTIDE SEQUENCE [LARGE SCALE GENOMIC DNA]</scope>
    <source>
        <strain evidence="2 3">W1S232</strain>
    </source>
</reference>
<keyword evidence="1" id="KW-1133">Transmembrane helix</keyword>
<dbReference type="EMBL" id="JACIUV010000004">
    <property type="protein sequence ID" value="MBB1117456.1"/>
    <property type="molecule type" value="Genomic_DNA"/>
</dbReference>
<evidence type="ECO:0000313" key="3">
    <source>
        <dbReference type="Proteomes" id="UP000550609"/>
    </source>
</evidence>
<sequence>MFSLSWRGYGLAGILLPVAYLALVVMLLGEIDHPASAKLFWGLLLAGSPLLWWLGNRLNGEAEPGEEPHRFMGLSLQKVPLIYLGLFGLYLLGKAMQ</sequence>